<gene>
    <name evidence="1" type="ORF">AVEN_232235_1</name>
</gene>
<evidence type="ECO:0000313" key="1">
    <source>
        <dbReference type="EMBL" id="GBM85738.1"/>
    </source>
</evidence>
<dbReference type="Proteomes" id="UP000499080">
    <property type="component" value="Unassembled WGS sequence"/>
</dbReference>
<sequence length="100" mass="11351">MSCPLRHLSSTVSTSFFEDNLATDKLFGTQIGCRIWAIRGWIHLIFRSNSRVLRAVLSIVMQEDDTINQHARAFASDNFKIDKGLFPFPKIEGRVSVQPV</sequence>
<dbReference type="AlphaFoldDB" id="A0A4Y2J8V5"/>
<evidence type="ECO:0000313" key="2">
    <source>
        <dbReference type="Proteomes" id="UP000499080"/>
    </source>
</evidence>
<organism evidence="1 2">
    <name type="scientific">Araneus ventricosus</name>
    <name type="common">Orbweaver spider</name>
    <name type="synonym">Epeira ventricosa</name>
    <dbReference type="NCBI Taxonomy" id="182803"/>
    <lineage>
        <taxon>Eukaryota</taxon>
        <taxon>Metazoa</taxon>
        <taxon>Ecdysozoa</taxon>
        <taxon>Arthropoda</taxon>
        <taxon>Chelicerata</taxon>
        <taxon>Arachnida</taxon>
        <taxon>Araneae</taxon>
        <taxon>Araneomorphae</taxon>
        <taxon>Entelegynae</taxon>
        <taxon>Araneoidea</taxon>
        <taxon>Araneidae</taxon>
        <taxon>Araneus</taxon>
    </lineage>
</organism>
<dbReference type="EMBL" id="BGPR01003259">
    <property type="protein sequence ID" value="GBM85738.1"/>
    <property type="molecule type" value="Genomic_DNA"/>
</dbReference>
<keyword evidence="2" id="KW-1185">Reference proteome</keyword>
<accession>A0A4Y2J8V5</accession>
<comment type="caution">
    <text evidence="1">The sequence shown here is derived from an EMBL/GenBank/DDBJ whole genome shotgun (WGS) entry which is preliminary data.</text>
</comment>
<name>A0A4Y2J8V5_ARAVE</name>
<reference evidence="1 2" key="1">
    <citation type="journal article" date="2019" name="Sci. Rep.">
        <title>Orb-weaving spider Araneus ventricosus genome elucidates the spidroin gene catalogue.</title>
        <authorList>
            <person name="Kono N."/>
            <person name="Nakamura H."/>
            <person name="Ohtoshi R."/>
            <person name="Moran D.A.P."/>
            <person name="Shinohara A."/>
            <person name="Yoshida Y."/>
            <person name="Fujiwara M."/>
            <person name="Mori M."/>
            <person name="Tomita M."/>
            <person name="Arakawa K."/>
        </authorList>
    </citation>
    <scope>NUCLEOTIDE SEQUENCE [LARGE SCALE GENOMIC DNA]</scope>
</reference>
<proteinExistence type="predicted"/>
<protein>
    <submittedName>
        <fullName evidence="1">Uncharacterized protein</fullName>
    </submittedName>
</protein>